<reference evidence="3 4" key="1">
    <citation type="submission" date="2018-01" db="EMBL/GenBank/DDBJ databases">
        <title>Draft genome sequence of Sphaerisporangium sp. 7K107.</title>
        <authorList>
            <person name="Sahin N."/>
            <person name="Saygin H."/>
            <person name="Ay H."/>
        </authorList>
    </citation>
    <scope>NUCLEOTIDE SEQUENCE [LARGE SCALE GENOMIC DNA]</scope>
    <source>
        <strain evidence="3 4">7K107</strain>
    </source>
</reference>
<evidence type="ECO:0000313" key="4">
    <source>
        <dbReference type="Proteomes" id="UP000248544"/>
    </source>
</evidence>
<gene>
    <name evidence="3" type="ORF">C1I98_19940</name>
</gene>
<dbReference type="EMBL" id="POUA01000156">
    <property type="protein sequence ID" value="PZG42306.1"/>
    <property type="molecule type" value="Genomic_DNA"/>
</dbReference>
<dbReference type="SUPFAM" id="SSF51735">
    <property type="entry name" value="NAD(P)-binding Rossmann-fold domains"/>
    <property type="match status" value="1"/>
</dbReference>
<name>A0A2W2FXN6_9ACTN</name>
<evidence type="ECO:0000256" key="1">
    <source>
        <dbReference type="ARBA" id="ARBA00007637"/>
    </source>
</evidence>
<dbReference type="Proteomes" id="UP000248544">
    <property type="component" value="Unassembled WGS sequence"/>
</dbReference>
<proteinExistence type="inferred from homology"/>
<dbReference type="AlphaFoldDB" id="A0A2W2FXN6"/>
<dbReference type="PANTHER" id="PTHR43000">
    <property type="entry name" value="DTDP-D-GLUCOSE 4,6-DEHYDRATASE-RELATED"/>
    <property type="match status" value="1"/>
</dbReference>
<comment type="similarity">
    <text evidence="1">Belongs to the NAD(P)-dependent epimerase/dehydratase family.</text>
</comment>
<dbReference type="Gene3D" id="3.40.50.720">
    <property type="entry name" value="NAD(P)-binding Rossmann-like Domain"/>
    <property type="match status" value="1"/>
</dbReference>
<organism evidence="3 4">
    <name type="scientific">Spongiactinospora gelatinilytica</name>
    <dbReference type="NCBI Taxonomy" id="2666298"/>
    <lineage>
        <taxon>Bacteria</taxon>
        <taxon>Bacillati</taxon>
        <taxon>Actinomycetota</taxon>
        <taxon>Actinomycetes</taxon>
        <taxon>Streptosporangiales</taxon>
        <taxon>Streptosporangiaceae</taxon>
        <taxon>Spongiactinospora</taxon>
    </lineage>
</organism>
<sequence>MPTVRRIQMAPAEGPWDWYGKRALVTGATGFIGDRLIARLAALDAEVHAVSRRPQAQAAGEVWHTADLTDPEAAGNLIRAARPDVLFHLASEVTGTRDHNAVLPTLHANLGAAVNLMSAVAGAGTGTRVVLAGSVEEAREGDAVPCSPYAAAKWAATGYARMFHGLWDVPVTVLRVAMVYGPGRDEPRRLVPYVTRALLQGRDPELSSGTRMIDWVYVDDVADAFVAAASAEKAAGQVFDIGSGRRVSIRETVERITRIVGGAGRPRFGALPDRPLDNPQIADVAAAAEVLGWRPVTPLAEGLRATVAWYADRSSSDGLPPDDV</sequence>
<dbReference type="InterPro" id="IPR001509">
    <property type="entry name" value="Epimerase_deHydtase"/>
</dbReference>
<comment type="caution">
    <text evidence="3">The sequence shown here is derived from an EMBL/GenBank/DDBJ whole genome shotgun (WGS) entry which is preliminary data.</text>
</comment>
<protein>
    <submittedName>
        <fullName evidence="3">NAD-dependent dehydratase</fullName>
    </submittedName>
</protein>
<evidence type="ECO:0000259" key="2">
    <source>
        <dbReference type="Pfam" id="PF01370"/>
    </source>
</evidence>
<evidence type="ECO:0000313" key="3">
    <source>
        <dbReference type="EMBL" id="PZG42306.1"/>
    </source>
</evidence>
<keyword evidence="4" id="KW-1185">Reference proteome</keyword>
<dbReference type="InterPro" id="IPR036291">
    <property type="entry name" value="NAD(P)-bd_dom_sf"/>
</dbReference>
<dbReference type="Pfam" id="PF01370">
    <property type="entry name" value="Epimerase"/>
    <property type="match status" value="1"/>
</dbReference>
<accession>A0A2W2FXN6</accession>
<feature type="domain" description="NAD-dependent epimerase/dehydratase" evidence="2">
    <location>
        <begin position="23"/>
        <end position="242"/>
    </location>
</feature>